<accession>A0A6A4T6Y0</accession>
<proteinExistence type="predicted"/>
<dbReference type="EMBL" id="VEVO01000006">
    <property type="protein sequence ID" value="KAF0040639.1"/>
    <property type="molecule type" value="Genomic_DNA"/>
</dbReference>
<comment type="caution">
    <text evidence="1">The sequence shown here is derived from an EMBL/GenBank/DDBJ whole genome shotgun (WGS) entry which is preliminary data.</text>
</comment>
<evidence type="ECO:0000313" key="1">
    <source>
        <dbReference type="EMBL" id="KAF0040639.1"/>
    </source>
</evidence>
<evidence type="ECO:0000313" key="2">
    <source>
        <dbReference type="Proteomes" id="UP000438429"/>
    </source>
</evidence>
<dbReference type="AlphaFoldDB" id="A0A6A4T6Y0"/>
<gene>
    <name evidence="1" type="ORF">F2P81_006537</name>
</gene>
<reference evidence="1 2" key="1">
    <citation type="submission" date="2019-06" db="EMBL/GenBank/DDBJ databases">
        <title>Draft genomes of female and male turbot (Scophthalmus maximus).</title>
        <authorList>
            <person name="Xu H."/>
            <person name="Xu X.-W."/>
            <person name="Shao C."/>
            <person name="Chen S."/>
        </authorList>
    </citation>
    <scope>NUCLEOTIDE SEQUENCE [LARGE SCALE GENOMIC DNA]</scope>
    <source>
        <strain evidence="1">Ysfricsl-2016a</strain>
        <tissue evidence="1">Blood</tissue>
    </source>
</reference>
<name>A0A6A4T6Y0_SCOMX</name>
<sequence length="121" mass="13672">MHVNVAKIHHLTPPSEDLHSDYNDAPKKRFAVLYRKNCCPTIIKEDFGSTTMRVVVIGRKSGRKEKKREVVFSYVYSPCNGQMLKLAAGVLRCIHNIQACHLSSTDAMRSEQETSNPKPTN</sequence>
<dbReference type="Proteomes" id="UP000438429">
    <property type="component" value="Unassembled WGS sequence"/>
</dbReference>
<organism evidence="1 2">
    <name type="scientific">Scophthalmus maximus</name>
    <name type="common">Turbot</name>
    <name type="synonym">Psetta maxima</name>
    <dbReference type="NCBI Taxonomy" id="52904"/>
    <lineage>
        <taxon>Eukaryota</taxon>
        <taxon>Metazoa</taxon>
        <taxon>Chordata</taxon>
        <taxon>Craniata</taxon>
        <taxon>Vertebrata</taxon>
        <taxon>Euteleostomi</taxon>
        <taxon>Actinopterygii</taxon>
        <taxon>Neopterygii</taxon>
        <taxon>Teleostei</taxon>
        <taxon>Neoteleostei</taxon>
        <taxon>Acanthomorphata</taxon>
        <taxon>Carangaria</taxon>
        <taxon>Pleuronectiformes</taxon>
        <taxon>Pleuronectoidei</taxon>
        <taxon>Scophthalmidae</taxon>
        <taxon>Scophthalmus</taxon>
    </lineage>
</organism>
<protein>
    <submittedName>
        <fullName evidence="1">Uncharacterized protein</fullName>
    </submittedName>
</protein>